<feature type="region of interest" description="Disordered" evidence="10">
    <location>
        <begin position="1"/>
        <end position="42"/>
    </location>
</feature>
<reference evidence="12 13" key="1">
    <citation type="journal article" date="2018" name="Mol. Biol. Evol.">
        <title>Broad Genomic Sampling Reveals a Smut Pathogenic Ancestry of the Fungal Clade Ustilaginomycotina.</title>
        <authorList>
            <person name="Kijpornyongpan T."/>
            <person name="Mondo S.J."/>
            <person name="Barry K."/>
            <person name="Sandor L."/>
            <person name="Lee J."/>
            <person name="Lipzen A."/>
            <person name="Pangilinan J."/>
            <person name="LaButti K."/>
            <person name="Hainaut M."/>
            <person name="Henrissat B."/>
            <person name="Grigoriev I.V."/>
            <person name="Spatafora J.W."/>
            <person name="Aime M.C."/>
        </authorList>
    </citation>
    <scope>NUCLEOTIDE SEQUENCE [LARGE SCALE GENOMIC DNA]</scope>
    <source>
        <strain evidence="12 13">MCA 3882</strain>
    </source>
</reference>
<evidence type="ECO:0000313" key="12">
    <source>
        <dbReference type="EMBL" id="PWN32246.1"/>
    </source>
</evidence>
<keyword evidence="8" id="KW-0539">Nucleus</keyword>
<evidence type="ECO:0000256" key="7">
    <source>
        <dbReference type="ARBA" id="ARBA00023163"/>
    </source>
</evidence>
<dbReference type="InterPro" id="IPR013087">
    <property type="entry name" value="Znf_C2H2_type"/>
</dbReference>
<dbReference type="OrthoDB" id="427030at2759"/>
<dbReference type="GO" id="GO:0008270">
    <property type="term" value="F:zinc ion binding"/>
    <property type="evidence" value="ECO:0007669"/>
    <property type="project" value="UniProtKB-KW"/>
</dbReference>
<keyword evidence="6" id="KW-0805">Transcription regulation</keyword>
<keyword evidence="13" id="KW-1185">Reference proteome</keyword>
<dbReference type="GO" id="GO:0005634">
    <property type="term" value="C:nucleus"/>
    <property type="evidence" value="ECO:0007669"/>
    <property type="project" value="UniProtKB-SubCell"/>
</dbReference>
<organism evidence="12 13">
    <name type="scientific">Meira miltonrushii</name>
    <dbReference type="NCBI Taxonomy" id="1280837"/>
    <lineage>
        <taxon>Eukaryota</taxon>
        <taxon>Fungi</taxon>
        <taxon>Dikarya</taxon>
        <taxon>Basidiomycota</taxon>
        <taxon>Ustilaginomycotina</taxon>
        <taxon>Exobasidiomycetes</taxon>
        <taxon>Exobasidiales</taxon>
        <taxon>Brachybasidiaceae</taxon>
        <taxon>Meira</taxon>
    </lineage>
</organism>
<keyword evidence="5" id="KW-0862">Zinc</keyword>
<evidence type="ECO:0000256" key="10">
    <source>
        <dbReference type="SAM" id="MobiDB-lite"/>
    </source>
</evidence>
<keyword evidence="7" id="KW-0804">Transcription</keyword>
<keyword evidence="2" id="KW-0479">Metal-binding</keyword>
<feature type="compositionally biased region" description="Basic and acidic residues" evidence="10">
    <location>
        <begin position="30"/>
        <end position="40"/>
    </location>
</feature>
<evidence type="ECO:0000256" key="1">
    <source>
        <dbReference type="ARBA" id="ARBA00004123"/>
    </source>
</evidence>
<evidence type="ECO:0000256" key="3">
    <source>
        <dbReference type="ARBA" id="ARBA00022737"/>
    </source>
</evidence>
<dbReference type="InterPro" id="IPR036236">
    <property type="entry name" value="Znf_C2H2_sf"/>
</dbReference>
<dbReference type="PROSITE" id="PS50157">
    <property type="entry name" value="ZINC_FINGER_C2H2_2"/>
    <property type="match status" value="4"/>
</dbReference>
<protein>
    <recommendedName>
        <fullName evidence="11">C2H2-type domain-containing protein</fullName>
    </recommendedName>
</protein>
<evidence type="ECO:0000313" key="13">
    <source>
        <dbReference type="Proteomes" id="UP000245771"/>
    </source>
</evidence>
<dbReference type="Proteomes" id="UP000245771">
    <property type="component" value="Unassembled WGS sequence"/>
</dbReference>
<dbReference type="PANTHER" id="PTHR46179:SF13">
    <property type="entry name" value="C2H2-TYPE DOMAIN-CONTAINING PROTEIN"/>
    <property type="match status" value="1"/>
</dbReference>
<feature type="domain" description="C2H2-type" evidence="11">
    <location>
        <begin position="44"/>
        <end position="73"/>
    </location>
</feature>
<dbReference type="GO" id="GO:0006357">
    <property type="term" value="P:regulation of transcription by RNA polymerase II"/>
    <property type="evidence" value="ECO:0007669"/>
    <property type="project" value="TreeGrafter"/>
</dbReference>
<dbReference type="PANTHER" id="PTHR46179">
    <property type="entry name" value="ZINC FINGER PROTEIN"/>
    <property type="match status" value="1"/>
</dbReference>
<dbReference type="EMBL" id="KZ819606">
    <property type="protein sequence ID" value="PWN32246.1"/>
    <property type="molecule type" value="Genomic_DNA"/>
</dbReference>
<feature type="non-terminal residue" evidence="12">
    <location>
        <position position="213"/>
    </location>
</feature>
<dbReference type="FunFam" id="3.30.160.60:FF:000032">
    <property type="entry name" value="Krueppel-like factor 4"/>
    <property type="match status" value="1"/>
</dbReference>
<feature type="compositionally biased region" description="Polar residues" evidence="10">
    <location>
        <begin position="1"/>
        <end position="26"/>
    </location>
</feature>
<evidence type="ECO:0000259" key="11">
    <source>
        <dbReference type="PROSITE" id="PS50157"/>
    </source>
</evidence>
<keyword evidence="3" id="KW-0677">Repeat</keyword>
<dbReference type="SMART" id="SM00355">
    <property type="entry name" value="ZnF_C2H2"/>
    <property type="match status" value="5"/>
</dbReference>
<sequence>MSDFSDQSRQNVQPSQPIASTSSSIQLKRKASDSLEEKSTKKGLQCPFDGCSKTFTKECKLEDHKRTHTGERPFKCLEPNCEKTFGRKDHLQRHMKSHSIKGPNRSTSVAEDIDTLQAHQRNEHKPMCMECKKKFKDARNLRVHTQRYHPLLVEDEQGKQAAKRCTQTFVSKYNRDLHVRTVHRNEKPFSCPHSDCQRTFTNKRALMRHQYKC</sequence>
<dbReference type="AlphaFoldDB" id="A0A316V3W9"/>
<accession>A0A316V3W9</accession>
<dbReference type="Gene3D" id="3.30.160.60">
    <property type="entry name" value="Classic Zinc Finger"/>
    <property type="match status" value="4"/>
</dbReference>
<evidence type="ECO:0000256" key="9">
    <source>
        <dbReference type="PROSITE-ProRule" id="PRU00042"/>
    </source>
</evidence>
<evidence type="ECO:0000256" key="6">
    <source>
        <dbReference type="ARBA" id="ARBA00023015"/>
    </source>
</evidence>
<gene>
    <name evidence="12" type="ORF">FA14DRAFT_127013</name>
</gene>
<dbReference type="Pfam" id="PF00096">
    <property type="entry name" value="zf-C2H2"/>
    <property type="match status" value="4"/>
</dbReference>
<evidence type="ECO:0000256" key="4">
    <source>
        <dbReference type="ARBA" id="ARBA00022771"/>
    </source>
</evidence>
<keyword evidence="4 9" id="KW-0863">Zinc-finger</keyword>
<dbReference type="STRING" id="1280837.A0A316V3W9"/>
<evidence type="ECO:0000256" key="2">
    <source>
        <dbReference type="ARBA" id="ARBA00022723"/>
    </source>
</evidence>
<dbReference type="SUPFAM" id="SSF57667">
    <property type="entry name" value="beta-beta-alpha zinc fingers"/>
    <property type="match status" value="2"/>
</dbReference>
<name>A0A316V3W9_9BASI</name>
<comment type="subcellular location">
    <subcellularLocation>
        <location evidence="1">Nucleus</location>
    </subcellularLocation>
</comment>
<dbReference type="RefSeq" id="XP_025352548.1">
    <property type="nucleotide sequence ID" value="XM_025496771.1"/>
</dbReference>
<dbReference type="InterPro" id="IPR051061">
    <property type="entry name" value="Zinc_finger_trans_reg"/>
</dbReference>
<feature type="domain" description="C2H2-type" evidence="11">
    <location>
        <begin position="74"/>
        <end position="103"/>
    </location>
</feature>
<feature type="domain" description="C2H2-type" evidence="11">
    <location>
        <begin position="126"/>
        <end position="149"/>
    </location>
</feature>
<proteinExistence type="predicted"/>
<evidence type="ECO:0000256" key="5">
    <source>
        <dbReference type="ARBA" id="ARBA00022833"/>
    </source>
</evidence>
<dbReference type="GeneID" id="37018552"/>
<evidence type="ECO:0000256" key="8">
    <source>
        <dbReference type="ARBA" id="ARBA00023242"/>
    </source>
</evidence>
<feature type="domain" description="C2H2-type" evidence="11">
    <location>
        <begin position="189"/>
        <end position="213"/>
    </location>
</feature>
<dbReference type="InParanoid" id="A0A316V3W9"/>
<dbReference type="PROSITE" id="PS00028">
    <property type="entry name" value="ZINC_FINGER_C2H2_1"/>
    <property type="match status" value="3"/>
</dbReference>